<organism evidence="2 3">
    <name type="scientific">Rhododendron simsii</name>
    <name type="common">Sims's rhododendron</name>
    <dbReference type="NCBI Taxonomy" id="118357"/>
    <lineage>
        <taxon>Eukaryota</taxon>
        <taxon>Viridiplantae</taxon>
        <taxon>Streptophyta</taxon>
        <taxon>Embryophyta</taxon>
        <taxon>Tracheophyta</taxon>
        <taxon>Spermatophyta</taxon>
        <taxon>Magnoliopsida</taxon>
        <taxon>eudicotyledons</taxon>
        <taxon>Gunneridae</taxon>
        <taxon>Pentapetalae</taxon>
        <taxon>asterids</taxon>
        <taxon>Ericales</taxon>
        <taxon>Ericaceae</taxon>
        <taxon>Ericoideae</taxon>
        <taxon>Rhodoreae</taxon>
        <taxon>Rhododendron</taxon>
    </lineage>
</organism>
<protein>
    <recommendedName>
        <fullName evidence="1">RNase H type-1 domain-containing protein</fullName>
    </recommendedName>
</protein>
<evidence type="ECO:0000313" key="2">
    <source>
        <dbReference type="EMBL" id="KAF7150802.1"/>
    </source>
</evidence>
<dbReference type="GO" id="GO:0004523">
    <property type="term" value="F:RNA-DNA hybrid ribonuclease activity"/>
    <property type="evidence" value="ECO:0007669"/>
    <property type="project" value="InterPro"/>
</dbReference>
<evidence type="ECO:0000313" key="3">
    <source>
        <dbReference type="Proteomes" id="UP000626092"/>
    </source>
</evidence>
<dbReference type="EMBL" id="WJXA01000002">
    <property type="protein sequence ID" value="KAF7150802.1"/>
    <property type="molecule type" value="Genomic_DNA"/>
</dbReference>
<name>A0A834HB54_RHOSS</name>
<feature type="domain" description="RNase H type-1" evidence="1">
    <location>
        <begin position="48"/>
        <end position="105"/>
    </location>
</feature>
<dbReference type="Pfam" id="PF13456">
    <property type="entry name" value="RVT_3"/>
    <property type="match status" value="1"/>
</dbReference>
<dbReference type="GO" id="GO:0003676">
    <property type="term" value="F:nucleic acid binding"/>
    <property type="evidence" value="ECO:0007669"/>
    <property type="project" value="InterPro"/>
</dbReference>
<evidence type="ECO:0000259" key="1">
    <source>
        <dbReference type="Pfam" id="PF13456"/>
    </source>
</evidence>
<dbReference type="InterPro" id="IPR002156">
    <property type="entry name" value="RNaseH_domain"/>
</dbReference>
<dbReference type="AlphaFoldDB" id="A0A834HB54"/>
<gene>
    <name evidence="2" type="ORF">RHSIM_Rhsim02G0196000</name>
</gene>
<dbReference type="PANTHER" id="PTHR47723">
    <property type="entry name" value="OS05G0353850 PROTEIN"/>
    <property type="match status" value="1"/>
</dbReference>
<dbReference type="Proteomes" id="UP000626092">
    <property type="component" value="Unassembled WGS sequence"/>
</dbReference>
<dbReference type="PANTHER" id="PTHR47723:SF24">
    <property type="entry name" value="RNASE H TYPE-1 DOMAIN-CONTAINING PROTEIN"/>
    <property type="match status" value="1"/>
</dbReference>
<sequence>MRTISRALECHGEFLAAVCLPVNVPARNHGDSNVPKWQRPLHDRCKFNCGGAFNPMDKTAAYAVLVRDENGSVVEINHGRIKVSSALAAEAWAIRVAVSMAKAWGKLDAII</sequence>
<proteinExistence type="predicted"/>
<dbReference type="OrthoDB" id="1737420at2759"/>
<accession>A0A834HB54</accession>
<comment type="caution">
    <text evidence="2">The sequence shown here is derived from an EMBL/GenBank/DDBJ whole genome shotgun (WGS) entry which is preliminary data.</text>
</comment>
<keyword evidence="3" id="KW-1185">Reference proteome</keyword>
<dbReference type="InterPro" id="IPR053151">
    <property type="entry name" value="RNase_H-like"/>
</dbReference>
<reference evidence="2" key="1">
    <citation type="submission" date="2019-11" db="EMBL/GenBank/DDBJ databases">
        <authorList>
            <person name="Liu Y."/>
            <person name="Hou J."/>
            <person name="Li T.-Q."/>
            <person name="Guan C.-H."/>
            <person name="Wu X."/>
            <person name="Wu H.-Z."/>
            <person name="Ling F."/>
            <person name="Zhang R."/>
            <person name="Shi X.-G."/>
            <person name="Ren J.-P."/>
            <person name="Chen E.-F."/>
            <person name="Sun J.-M."/>
        </authorList>
    </citation>
    <scope>NUCLEOTIDE SEQUENCE</scope>
    <source>
        <strain evidence="2">Adult_tree_wgs_1</strain>
        <tissue evidence="2">Leaves</tissue>
    </source>
</reference>